<dbReference type="HOGENOM" id="CLU_1178811_0_0_0"/>
<dbReference type="OrthoDB" id="9815905at2"/>
<evidence type="ECO:0000313" key="4">
    <source>
        <dbReference type="EMBL" id="ADD67868.1"/>
    </source>
</evidence>
<feature type="region of interest" description="Disordered" evidence="1">
    <location>
        <begin position="1"/>
        <end position="23"/>
    </location>
</feature>
<dbReference type="STRING" id="522772.Dacet_1096"/>
<dbReference type="InterPro" id="IPR007730">
    <property type="entry name" value="SPOR-like_dom"/>
</dbReference>
<dbReference type="PROSITE" id="PS51724">
    <property type="entry name" value="SPOR"/>
    <property type="match status" value="1"/>
</dbReference>
<dbReference type="GO" id="GO:0042834">
    <property type="term" value="F:peptidoglycan binding"/>
    <property type="evidence" value="ECO:0007669"/>
    <property type="project" value="InterPro"/>
</dbReference>
<dbReference type="EMBL" id="CP001968">
    <property type="protein sequence ID" value="ADD67868.1"/>
    <property type="molecule type" value="Genomic_DNA"/>
</dbReference>
<gene>
    <name evidence="4" type="ordered locus">Dacet_1096</name>
</gene>
<dbReference type="PaxDb" id="522772-Dacet_1096"/>
<feature type="region of interest" description="Disordered" evidence="1">
    <location>
        <begin position="110"/>
        <end position="164"/>
    </location>
</feature>
<reference evidence="4 5" key="1">
    <citation type="journal article" date="2010" name="Stand. Genomic Sci.">
        <title>Complete genome sequence of Denitrovibrio acetiphilus type strain (N2460).</title>
        <authorList>
            <person name="Kiss H."/>
            <person name="Lang E."/>
            <person name="Lapidus A."/>
            <person name="Copeland A."/>
            <person name="Nolan M."/>
            <person name="Glavina Del Rio T."/>
            <person name="Chen F."/>
            <person name="Lucas S."/>
            <person name="Tice H."/>
            <person name="Cheng J.F."/>
            <person name="Han C."/>
            <person name="Goodwin L."/>
            <person name="Pitluck S."/>
            <person name="Liolios K."/>
            <person name="Pati A."/>
            <person name="Ivanova N."/>
            <person name="Mavromatis K."/>
            <person name="Chen A."/>
            <person name="Palaniappan K."/>
            <person name="Land M."/>
            <person name="Hauser L."/>
            <person name="Chang Y.J."/>
            <person name="Jeffries C.D."/>
            <person name="Detter J.C."/>
            <person name="Brettin T."/>
            <person name="Spring S."/>
            <person name="Rohde M."/>
            <person name="Goker M."/>
            <person name="Woyke T."/>
            <person name="Bristow J."/>
            <person name="Eisen J.A."/>
            <person name="Markowitz V."/>
            <person name="Hugenholtz P."/>
            <person name="Kyrpides N.C."/>
            <person name="Klenk H.P."/>
        </authorList>
    </citation>
    <scope>NUCLEOTIDE SEQUENCE [LARGE SCALE GENOMIC DNA]</scope>
    <source>
        <strain evidence="5">DSM 12809 / NBRC 114555 / N2460</strain>
    </source>
</reference>
<feature type="compositionally biased region" description="Low complexity" evidence="1">
    <location>
        <begin position="147"/>
        <end position="164"/>
    </location>
</feature>
<feature type="compositionally biased region" description="Pro residues" evidence="1">
    <location>
        <begin position="120"/>
        <end position="130"/>
    </location>
</feature>
<proteinExistence type="predicted"/>
<evidence type="ECO:0000259" key="3">
    <source>
        <dbReference type="PROSITE" id="PS51724"/>
    </source>
</evidence>
<dbReference type="Gene3D" id="3.30.70.1070">
    <property type="entry name" value="Sporulation related repeat"/>
    <property type="match status" value="1"/>
</dbReference>
<keyword evidence="2" id="KW-1133">Transmembrane helix</keyword>
<dbReference type="Pfam" id="PF05036">
    <property type="entry name" value="SPOR"/>
    <property type="match status" value="1"/>
</dbReference>
<feature type="compositionally biased region" description="Basic and acidic residues" evidence="1">
    <location>
        <begin position="110"/>
        <end position="119"/>
    </location>
</feature>
<feature type="compositionally biased region" description="Basic and acidic residues" evidence="1">
    <location>
        <begin position="1"/>
        <end position="22"/>
    </location>
</feature>
<evidence type="ECO:0000256" key="1">
    <source>
        <dbReference type="SAM" id="MobiDB-lite"/>
    </source>
</evidence>
<keyword evidence="5" id="KW-1185">Reference proteome</keyword>
<dbReference type="Proteomes" id="UP000002012">
    <property type="component" value="Chromosome"/>
</dbReference>
<dbReference type="SUPFAM" id="SSF110997">
    <property type="entry name" value="Sporulation related repeat"/>
    <property type="match status" value="1"/>
</dbReference>
<name>D4H769_DENA2</name>
<organism evidence="4 5">
    <name type="scientific">Denitrovibrio acetiphilus (strain DSM 12809 / NBRC 114555 / N2460)</name>
    <dbReference type="NCBI Taxonomy" id="522772"/>
    <lineage>
        <taxon>Bacteria</taxon>
        <taxon>Pseudomonadati</taxon>
        <taxon>Deferribacterota</taxon>
        <taxon>Deferribacteres</taxon>
        <taxon>Deferribacterales</taxon>
        <taxon>Geovibrionaceae</taxon>
        <taxon>Denitrovibrio</taxon>
    </lineage>
</organism>
<keyword evidence="2" id="KW-0812">Transmembrane</keyword>
<dbReference type="AlphaFoldDB" id="D4H769"/>
<evidence type="ECO:0000256" key="2">
    <source>
        <dbReference type="SAM" id="Phobius"/>
    </source>
</evidence>
<dbReference type="InterPro" id="IPR036680">
    <property type="entry name" value="SPOR-like_sf"/>
</dbReference>
<sequence length="255" mass="28030">MFGKKKNEDNSTEASAEKKPAGDKPIVSKGFGNTIILFIVFFIVFTVIVTGVAFFADKVNFSGSKNDKNLEDLLPHEKLTDPKAGESTEYVIDEKGNLDKMDEQKADQELKIPEAKPLPETKPAPLPPIDIKPSVKKEQPAPKKVTKAPAAKTSKPVAKPAPSKAVSPLEKLSAKATTGDYAVQIASFKNIKYAENEKAKLSKILPDVFIVKADLGEKGVWYRVRCYNGVSYQEAKVKSAEIAKRTNHKPYPMKK</sequence>
<keyword evidence="2" id="KW-0472">Membrane</keyword>
<protein>
    <submittedName>
        <fullName evidence="4">Sporulation domain protein</fullName>
    </submittedName>
</protein>
<accession>D4H769</accession>
<feature type="region of interest" description="Disordered" evidence="1">
    <location>
        <begin position="66"/>
        <end position="88"/>
    </location>
</feature>
<dbReference type="KEGG" id="dap:Dacet_1096"/>
<evidence type="ECO:0000313" key="5">
    <source>
        <dbReference type="Proteomes" id="UP000002012"/>
    </source>
</evidence>
<feature type="domain" description="SPOR" evidence="3">
    <location>
        <begin position="175"/>
        <end position="255"/>
    </location>
</feature>
<dbReference type="RefSeq" id="WP_013010392.1">
    <property type="nucleotide sequence ID" value="NC_013943.1"/>
</dbReference>
<dbReference type="InParanoid" id="D4H769"/>
<feature type="transmembrane region" description="Helical" evidence="2">
    <location>
        <begin position="35"/>
        <end position="56"/>
    </location>
</feature>
<dbReference type="eggNOG" id="COG3087">
    <property type="taxonomic scope" value="Bacteria"/>
</dbReference>